<feature type="region of interest" description="Disordered" evidence="1">
    <location>
        <begin position="1"/>
        <end position="84"/>
    </location>
</feature>
<proteinExistence type="predicted"/>
<evidence type="ECO:0000256" key="1">
    <source>
        <dbReference type="SAM" id="MobiDB-lite"/>
    </source>
</evidence>
<dbReference type="Proteomes" id="UP000192756">
    <property type="component" value="Unassembled WGS sequence"/>
</dbReference>
<dbReference type="OrthoDB" id="771415at2"/>
<dbReference type="EMBL" id="FWXT01000001">
    <property type="protein sequence ID" value="SMC59338.1"/>
    <property type="molecule type" value="Genomic_DNA"/>
</dbReference>
<keyword evidence="3" id="KW-1185">Reference proteome</keyword>
<organism evidence="2 3">
    <name type="scientific">Pedobacter africanus</name>
    <dbReference type="NCBI Taxonomy" id="151894"/>
    <lineage>
        <taxon>Bacteria</taxon>
        <taxon>Pseudomonadati</taxon>
        <taxon>Bacteroidota</taxon>
        <taxon>Sphingobacteriia</taxon>
        <taxon>Sphingobacteriales</taxon>
        <taxon>Sphingobacteriaceae</taxon>
        <taxon>Pedobacter</taxon>
    </lineage>
</organism>
<gene>
    <name evidence="2" type="ORF">SAMN04488524_1367</name>
</gene>
<protein>
    <submittedName>
        <fullName evidence="2">Uncharacterized protein</fullName>
    </submittedName>
</protein>
<name>A0A1W2AGG4_9SPHI</name>
<evidence type="ECO:0000313" key="2">
    <source>
        <dbReference type="EMBL" id="SMC59338.1"/>
    </source>
</evidence>
<reference evidence="3" key="1">
    <citation type="submission" date="2017-04" db="EMBL/GenBank/DDBJ databases">
        <authorList>
            <person name="Varghese N."/>
            <person name="Submissions S."/>
        </authorList>
    </citation>
    <scope>NUCLEOTIDE SEQUENCE [LARGE SCALE GENOMIC DNA]</scope>
    <source>
        <strain evidence="3">DSM 12126</strain>
    </source>
</reference>
<accession>A0A1W2AGG4</accession>
<dbReference type="AlphaFoldDB" id="A0A1W2AGG4"/>
<sequence>MKNRATPKPGSKQYNPEKTEQLNTPQYHSSTDRRSSNELPAIENLNNQHETKTDKQVKDQDIPKTDLGNKRKGNEKQREKIITR</sequence>
<dbReference type="STRING" id="151894.SAMN04488524_1367"/>
<evidence type="ECO:0000313" key="3">
    <source>
        <dbReference type="Proteomes" id="UP000192756"/>
    </source>
</evidence>
<dbReference type="RefSeq" id="WP_084237606.1">
    <property type="nucleotide sequence ID" value="NZ_FWXT01000001.1"/>
</dbReference>
<feature type="compositionally biased region" description="Basic and acidic residues" evidence="1">
    <location>
        <begin position="49"/>
        <end position="84"/>
    </location>
</feature>